<gene>
    <name evidence="2" type="ORF">BDV95DRAFT_560334</name>
</gene>
<feature type="region of interest" description="Disordered" evidence="1">
    <location>
        <begin position="49"/>
        <end position="73"/>
    </location>
</feature>
<sequence length="73" mass="8604">MYFTSKPSHVNNSLFYPFIFSLKYVIHVSPAKSALFKDFSPHTLLSNTYDHNNDIKNHTCGSPRSLHRQRRRH</sequence>
<accession>A0A7C8MIG3</accession>
<dbReference type="EMBL" id="JAADJZ010000003">
    <property type="protein sequence ID" value="KAF2876263.1"/>
    <property type="molecule type" value="Genomic_DNA"/>
</dbReference>
<organism evidence="2 3">
    <name type="scientific">Massariosphaeria phaeospora</name>
    <dbReference type="NCBI Taxonomy" id="100035"/>
    <lineage>
        <taxon>Eukaryota</taxon>
        <taxon>Fungi</taxon>
        <taxon>Dikarya</taxon>
        <taxon>Ascomycota</taxon>
        <taxon>Pezizomycotina</taxon>
        <taxon>Dothideomycetes</taxon>
        <taxon>Pleosporomycetidae</taxon>
        <taxon>Pleosporales</taxon>
        <taxon>Pleosporales incertae sedis</taxon>
        <taxon>Massariosphaeria</taxon>
    </lineage>
</organism>
<proteinExistence type="predicted"/>
<comment type="caution">
    <text evidence="2">The sequence shown here is derived from an EMBL/GenBank/DDBJ whole genome shotgun (WGS) entry which is preliminary data.</text>
</comment>
<dbReference type="Proteomes" id="UP000481861">
    <property type="component" value="Unassembled WGS sequence"/>
</dbReference>
<reference evidence="2 3" key="1">
    <citation type="submission" date="2020-01" db="EMBL/GenBank/DDBJ databases">
        <authorList>
            <consortium name="DOE Joint Genome Institute"/>
            <person name="Haridas S."/>
            <person name="Albert R."/>
            <person name="Binder M."/>
            <person name="Bloem J."/>
            <person name="Labutti K."/>
            <person name="Salamov A."/>
            <person name="Andreopoulos B."/>
            <person name="Baker S.E."/>
            <person name="Barry K."/>
            <person name="Bills G."/>
            <person name="Bluhm B.H."/>
            <person name="Cannon C."/>
            <person name="Castanera R."/>
            <person name="Culley D.E."/>
            <person name="Daum C."/>
            <person name="Ezra D."/>
            <person name="Gonzalez J.B."/>
            <person name="Henrissat B."/>
            <person name="Kuo A."/>
            <person name="Liang C."/>
            <person name="Lipzen A."/>
            <person name="Lutzoni F."/>
            <person name="Magnuson J."/>
            <person name="Mondo S."/>
            <person name="Nolan M."/>
            <person name="Ohm R."/>
            <person name="Pangilinan J."/>
            <person name="Park H.-J.H."/>
            <person name="Ramirez L."/>
            <person name="Alfaro M."/>
            <person name="Sun H."/>
            <person name="Tritt A."/>
            <person name="Yoshinaga Y."/>
            <person name="Zwiers L.-H.L."/>
            <person name="Turgeon B.G."/>
            <person name="Goodwin S.B."/>
            <person name="Spatafora J.W."/>
            <person name="Crous P.W."/>
            <person name="Grigoriev I.V."/>
        </authorList>
    </citation>
    <scope>NUCLEOTIDE SEQUENCE [LARGE SCALE GENOMIC DNA]</scope>
    <source>
        <strain evidence="2 3">CBS 611.86</strain>
    </source>
</reference>
<name>A0A7C8MIG3_9PLEO</name>
<keyword evidence="3" id="KW-1185">Reference proteome</keyword>
<dbReference type="AlphaFoldDB" id="A0A7C8MIG3"/>
<protein>
    <submittedName>
        <fullName evidence="2">Uncharacterized protein</fullName>
    </submittedName>
</protein>
<evidence type="ECO:0000256" key="1">
    <source>
        <dbReference type="SAM" id="MobiDB-lite"/>
    </source>
</evidence>
<evidence type="ECO:0000313" key="2">
    <source>
        <dbReference type="EMBL" id="KAF2876263.1"/>
    </source>
</evidence>
<evidence type="ECO:0000313" key="3">
    <source>
        <dbReference type="Proteomes" id="UP000481861"/>
    </source>
</evidence>